<name>A0A160PB52_9HYPH</name>
<sequence>MSFEYAPKDRPIDICARRAGIDDAAPVRWFLRCKWVPGGNSSNDAALGAWGVSYKPGHWRGLASGYVPTGWREASR</sequence>
<protein>
    <submittedName>
        <fullName evidence="1">Glycosyl transferase</fullName>
    </submittedName>
</protein>
<keyword evidence="1" id="KW-0808">Transferase</keyword>
<accession>A0A160PB52</accession>
<dbReference type="GO" id="GO:0016740">
    <property type="term" value="F:transferase activity"/>
    <property type="evidence" value="ECO:0007669"/>
    <property type="project" value="UniProtKB-KW"/>
</dbReference>
<dbReference type="Proteomes" id="UP000218288">
    <property type="component" value="Chromosome"/>
</dbReference>
<evidence type="ECO:0000313" key="1">
    <source>
        <dbReference type="EMBL" id="BAU89375.1"/>
    </source>
</evidence>
<evidence type="ECO:0000313" key="2">
    <source>
        <dbReference type="Proteomes" id="UP000218288"/>
    </source>
</evidence>
<gene>
    <name evidence="1" type="ORF">MPPM_0770</name>
</gene>
<reference evidence="1 2" key="1">
    <citation type="journal article" date="2016" name="Genome Announc.">
        <title>Complete Genome Sequence of Methylobacterium populi P-1M, Isolated from Pink-Pigmented Household Biofilm.</title>
        <authorList>
            <person name="Morohoshi T."/>
            <person name="Ikeda T."/>
        </authorList>
    </citation>
    <scope>NUCLEOTIDE SEQUENCE [LARGE SCALE GENOMIC DNA]</scope>
    <source>
        <strain evidence="1 2">P-1M</strain>
    </source>
</reference>
<organism evidence="1 2">
    <name type="scientific">Methylorubrum populi</name>
    <dbReference type="NCBI Taxonomy" id="223967"/>
    <lineage>
        <taxon>Bacteria</taxon>
        <taxon>Pseudomonadati</taxon>
        <taxon>Pseudomonadota</taxon>
        <taxon>Alphaproteobacteria</taxon>
        <taxon>Hyphomicrobiales</taxon>
        <taxon>Methylobacteriaceae</taxon>
        <taxon>Methylorubrum</taxon>
    </lineage>
</organism>
<proteinExistence type="predicted"/>
<dbReference type="EMBL" id="AP014809">
    <property type="protein sequence ID" value="BAU89375.1"/>
    <property type="molecule type" value="Genomic_DNA"/>
</dbReference>
<dbReference type="AlphaFoldDB" id="A0A160PB52"/>